<reference evidence="3" key="1">
    <citation type="journal article" date="2016" name="Sci. Rep.">
        <title>RPS23RG1 reduces A? oligomer-induced synaptic and cognitive deficits.</title>
        <authorList>
            <person name="Yan L."/>
            <person name="Chen Y."/>
            <person name="Li W."/>
            <person name="Huang X."/>
            <person name="Badie H."/>
            <person name="Jian F."/>
            <person name="Huang T."/>
            <person name="Zhao Y."/>
            <person name="Cohen S.N."/>
            <person name="Li L."/>
            <person name="Zhang Y.W."/>
            <person name="Luo H."/>
            <person name="Tu S."/>
            <person name="Xu H."/>
        </authorList>
    </citation>
    <scope>NUCLEOTIDE SEQUENCE</scope>
</reference>
<evidence type="ECO:0000256" key="1">
    <source>
        <dbReference type="SAM" id="MobiDB-lite"/>
    </source>
</evidence>
<evidence type="ECO:0000256" key="2">
    <source>
        <dbReference type="SAM" id="Phobius"/>
    </source>
</evidence>
<protein>
    <submittedName>
        <fullName evidence="3">RPS23 retroposed 1</fullName>
    </submittedName>
</protein>
<dbReference type="EMBL" id="MH807581">
    <property type="protein sequence ID" value="QCC72485.1"/>
    <property type="molecule type" value="mRNA"/>
</dbReference>
<sequence length="173" mass="19086">MSPWSLGGMQKTGLASDSQSGRHPPLPAPQFLEAGGQKKDTGYFDNLKANSRNITNSMTFLTKSSNQSFMVFHNKVQATITEYKGCDFLAILDPLDPDTLPNGRIWLFGFNSYFSQHNSFCMRSTSKRVGLQGCAQMGFLVLFIMPLLILLVTTETPSSMRSTTLAHPAVLRA</sequence>
<dbReference type="AlphaFoldDB" id="A0A4D6IX63"/>
<dbReference type="GO" id="GO:0099576">
    <property type="term" value="P:regulation of protein catabolic process at postsynapse, modulating synaptic transmission"/>
    <property type="evidence" value="ECO:0000314"/>
    <property type="project" value="SynGO"/>
</dbReference>
<reference evidence="3" key="2">
    <citation type="submission" date="2018-08" db="EMBL/GenBank/DDBJ databases">
        <authorList>
            <person name="Yan L."/>
            <person name="Chen Y."/>
            <person name="Li W."/>
            <person name="Huang X."/>
            <person name="Badie H."/>
            <person name="Jian F."/>
            <person name="Huang T."/>
            <person name="Zhao Y."/>
            <person name="Cohen S.N."/>
            <person name="Li L."/>
            <person name="Zhang Y.-W."/>
            <person name="Luo H."/>
            <person name="Tu S."/>
            <person name="Xu H."/>
        </authorList>
    </citation>
    <scope>NUCLEOTIDE SEQUENCE</scope>
</reference>
<proteinExistence type="evidence at transcript level"/>
<accession>A0A4D6IX63</accession>
<keyword evidence="2" id="KW-0472">Membrane</keyword>
<organism evidence="3">
    <name type="scientific">Homo sapiens</name>
    <name type="common">Human</name>
    <dbReference type="NCBI Taxonomy" id="9606"/>
    <lineage>
        <taxon>Eukaryota</taxon>
        <taxon>Metazoa</taxon>
        <taxon>Chordata</taxon>
        <taxon>Craniata</taxon>
        <taxon>Vertebrata</taxon>
        <taxon>Euteleostomi</taxon>
        <taxon>Mammalia</taxon>
        <taxon>Eutheria</taxon>
        <taxon>Euarchontoglires</taxon>
        <taxon>Primates</taxon>
        <taxon>Haplorrhini</taxon>
        <taxon>Catarrhini</taxon>
        <taxon>Hominidae</taxon>
        <taxon>Homo</taxon>
    </lineage>
</organism>
<feature type="transmembrane region" description="Helical" evidence="2">
    <location>
        <begin position="129"/>
        <end position="152"/>
    </location>
</feature>
<evidence type="ECO:0000313" key="3">
    <source>
        <dbReference type="EMBL" id="QCC72485.1"/>
    </source>
</evidence>
<feature type="region of interest" description="Disordered" evidence="1">
    <location>
        <begin position="1"/>
        <end position="39"/>
    </location>
</feature>
<gene>
    <name evidence="3" type="primary">RPS23RG1</name>
</gene>
<keyword evidence="2" id="KW-1133">Transmembrane helix</keyword>
<dbReference type="GO" id="GO:0098794">
    <property type="term" value="C:postsynapse"/>
    <property type="evidence" value="ECO:0000314"/>
    <property type="project" value="SynGO"/>
</dbReference>
<name>A0A4D6IX63_HUMAN</name>
<keyword evidence="2" id="KW-0812">Transmembrane</keyword>